<keyword evidence="2 5" id="KW-0812">Transmembrane</keyword>
<evidence type="ECO:0000256" key="4">
    <source>
        <dbReference type="ARBA" id="ARBA00023136"/>
    </source>
</evidence>
<evidence type="ECO:0000313" key="6">
    <source>
        <dbReference type="EMBL" id="MFC7383739.1"/>
    </source>
</evidence>
<comment type="caution">
    <text evidence="6">The sequence shown here is derived from an EMBL/GenBank/DDBJ whole genome shotgun (WGS) entry which is preliminary data.</text>
</comment>
<accession>A0ABW2P2T7</accession>
<comment type="subcellular location">
    <subcellularLocation>
        <location evidence="1">Membrane</location>
        <topology evidence="1">Multi-pass membrane protein</topology>
    </subcellularLocation>
</comment>
<proteinExistence type="predicted"/>
<keyword evidence="3 5" id="KW-1133">Transmembrane helix</keyword>
<reference evidence="7" key="1">
    <citation type="journal article" date="2019" name="Int. J. Syst. Evol. Microbiol.">
        <title>The Global Catalogue of Microorganisms (GCM) 10K type strain sequencing project: providing services to taxonomists for standard genome sequencing and annotation.</title>
        <authorList>
            <consortium name="The Broad Institute Genomics Platform"/>
            <consortium name="The Broad Institute Genome Sequencing Center for Infectious Disease"/>
            <person name="Wu L."/>
            <person name="Ma J."/>
        </authorList>
    </citation>
    <scope>NUCLEOTIDE SEQUENCE [LARGE SCALE GENOMIC DNA]</scope>
    <source>
        <strain evidence="7">CECT 7649</strain>
    </source>
</reference>
<sequence length="117" mass="11695">MNIAVIVLTILLAATFAASGVAKLAGAAAMRESAQHLGIDYPKYRLIGVPEVAGAAGLVIGLWVVPLGIAAAVGLALLMAGAVVVHVRTGDKFDKTAPAAVLCLLSVVLAVLLPMAA</sequence>
<keyword evidence="4 5" id="KW-0472">Membrane</keyword>
<evidence type="ECO:0000313" key="7">
    <source>
        <dbReference type="Proteomes" id="UP001596496"/>
    </source>
</evidence>
<dbReference type="Proteomes" id="UP001596496">
    <property type="component" value="Unassembled WGS sequence"/>
</dbReference>
<keyword evidence="7" id="KW-1185">Reference proteome</keyword>
<gene>
    <name evidence="6" type="ORF">ACFQSB_16075</name>
</gene>
<organism evidence="6 7">
    <name type="scientific">Sphaerisporangium rhizosphaerae</name>
    <dbReference type="NCBI Taxonomy" id="2269375"/>
    <lineage>
        <taxon>Bacteria</taxon>
        <taxon>Bacillati</taxon>
        <taxon>Actinomycetota</taxon>
        <taxon>Actinomycetes</taxon>
        <taxon>Streptosporangiales</taxon>
        <taxon>Streptosporangiaceae</taxon>
        <taxon>Sphaerisporangium</taxon>
    </lineage>
</organism>
<dbReference type="InterPro" id="IPR032808">
    <property type="entry name" value="DoxX"/>
</dbReference>
<name>A0ABW2P2T7_9ACTN</name>
<evidence type="ECO:0000256" key="1">
    <source>
        <dbReference type="ARBA" id="ARBA00004141"/>
    </source>
</evidence>
<evidence type="ECO:0000256" key="5">
    <source>
        <dbReference type="SAM" id="Phobius"/>
    </source>
</evidence>
<dbReference type="Pfam" id="PF13564">
    <property type="entry name" value="DoxX_2"/>
    <property type="match status" value="1"/>
</dbReference>
<feature type="transmembrane region" description="Helical" evidence="5">
    <location>
        <begin position="55"/>
        <end position="85"/>
    </location>
</feature>
<feature type="transmembrane region" description="Helical" evidence="5">
    <location>
        <begin position="97"/>
        <end position="116"/>
    </location>
</feature>
<dbReference type="RefSeq" id="WP_354846252.1">
    <property type="nucleotide sequence ID" value="NZ_JBHTCG010000009.1"/>
</dbReference>
<evidence type="ECO:0000256" key="3">
    <source>
        <dbReference type="ARBA" id="ARBA00022989"/>
    </source>
</evidence>
<dbReference type="EMBL" id="JBHTCG010000009">
    <property type="protein sequence ID" value="MFC7383739.1"/>
    <property type="molecule type" value="Genomic_DNA"/>
</dbReference>
<protein>
    <submittedName>
        <fullName evidence="6">DoxX family protein</fullName>
    </submittedName>
</protein>
<evidence type="ECO:0000256" key="2">
    <source>
        <dbReference type="ARBA" id="ARBA00022692"/>
    </source>
</evidence>